<evidence type="ECO:0000313" key="3">
    <source>
        <dbReference type="EMBL" id="QEV41765.1"/>
    </source>
</evidence>
<feature type="compositionally biased region" description="Basic and acidic residues" evidence="1">
    <location>
        <begin position="226"/>
        <end position="241"/>
    </location>
</feature>
<dbReference type="HOGENOM" id="CLU_078525_0_0_11"/>
<dbReference type="EMBL" id="CP009313">
    <property type="protein sequence ID" value="AJE43265.1"/>
    <property type="molecule type" value="Genomic_DNA"/>
</dbReference>
<evidence type="ECO:0000313" key="2">
    <source>
        <dbReference type="EMBL" id="AJE43265.1"/>
    </source>
</evidence>
<evidence type="ECO:0000256" key="1">
    <source>
        <dbReference type="SAM" id="MobiDB-lite"/>
    </source>
</evidence>
<organism evidence="2 4">
    <name type="scientific">Streptomyces nodosus</name>
    <dbReference type="NCBI Taxonomy" id="40318"/>
    <lineage>
        <taxon>Bacteria</taxon>
        <taxon>Bacillati</taxon>
        <taxon>Actinomycetota</taxon>
        <taxon>Actinomycetes</taxon>
        <taxon>Kitasatosporales</taxon>
        <taxon>Streptomycetaceae</taxon>
        <taxon>Streptomyces</taxon>
    </lineage>
</organism>
<reference evidence="2 4" key="2">
    <citation type="journal article" date="2016" name="Appl. Microbiol. Biotechnol.">
        <title>Exploiting the genome sequence of Streptomyces nodosus for enhanced antibiotic production.</title>
        <authorList>
            <person name="Sweeney P."/>
            <person name="Murphy C.D."/>
            <person name="Caffrey P."/>
        </authorList>
    </citation>
    <scope>NUCLEOTIDE SEQUENCE [LARGE SCALE GENOMIC DNA]</scope>
    <source>
        <strain evidence="2 4">ATCC 14899</strain>
    </source>
</reference>
<proteinExistence type="predicted"/>
<evidence type="ECO:0000313" key="5">
    <source>
        <dbReference type="Proteomes" id="UP000325763"/>
    </source>
</evidence>
<dbReference type="Proteomes" id="UP000031526">
    <property type="component" value="Chromosome"/>
</dbReference>
<name>A0A0B5DPQ7_9ACTN</name>
<reference evidence="4" key="1">
    <citation type="submission" date="2014-09" db="EMBL/GenBank/DDBJ databases">
        <title>Sequence of the Streptomyces nodosus genome.</title>
        <authorList>
            <person name="Sweeney P."/>
            <person name="Stephens N."/>
            <person name="Murphy C."/>
            <person name="Caffrey P."/>
        </authorList>
    </citation>
    <scope>NUCLEOTIDE SEQUENCE [LARGE SCALE GENOMIC DNA]</scope>
    <source>
        <strain evidence="4">ATCC 14899</strain>
    </source>
</reference>
<feature type="compositionally biased region" description="Basic and acidic residues" evidence="1">
    <location>
        <begin position="145"/>
        <end position="173"/>
    </location>
</feature>
<feature type="compositionally biased region" description="Basic and acidic residues" evidence="1">
    <location>
        <begin position="118"/>
        <end position="135"/>
    </location>
</feature>
<keyword evidence="4" id="KW-1185">Reference proteome</keyword>
<dbReference type="Proteomes" id="UP000325763">
    <property type="component" value="Chromosome"/>
</dbReference>
<gene>
    <name evidence="3" type="ORF">CP978_27275</name>
    <name evidence="2" type="ORF">SNOD_26995</name>
</gene>
<reference evidence="3 5" key="3">
    <citation type="submission" date="2017-09" db="EMBL/GenBank/DDBJ databases">
        <title>Streptomyces genome completion.</title>
        <authorList>
            <person name="Lee N."/>
            <person name="Cho B.-K."/>
        </authorList>
    </citation>
    <scope>NUCLEOTIDE SEQUENCE [LARGE SCALE GENOMIC DNA]</scope>
    <source>
        <strain evidence="3 5">ATCC 14899</strain>
    </source>
</reference>
<dbReference type="OrthoDB" id="4966929at2"/>
<dbReference type="AlphaFoldDB" id="A0A0B5DPQ7"/>
<evidence type="ECO:0000313" key="4">
    <source>
        <dbReference type="Proteomes" id="UP000031526"/>
    </source>
</evidence>
<protein>
    <submittedName>
        <fullName evidence="3">DNA primase</fullName>
    </submittedName>
</protein>
<dbReference type="STRING" id="40318.SNOD_26995"/>
<dbReference type="EMBL" id="CP023747">
    <property type="protein sequence ID" value="QEV41765.1"/>
    <property type="molecule type" value="Genomic_DNA"/>
</dbReference>
<sequence>MNRTALGLAIGAGYLLGRTRKMKLAFTVASLVAGKRKDLNPRALADRINQQLTENPQLKEMGDQLRQELRGAGKAASGALLDRRIEGIADRLHDRTAQLRDQLPGSLPEGPEPSGPTDRGEQERTGEEGPGRADTGDAEEDEETEAPRTETAKRTPAEAGERPRKSPDERTPGRPEAAGRTGAEKAPGKASGKKAPADRAPGKRAAVKRTAPAKKSASARAGARRAAREARGPSGEGRRSG</sequence>
<feature type="region of interest" description="Disordered" evidence="1">
    <location>
        <begin position="97"/>
        <end position="241"/>
    </location>
</feature>
<accession>A0A0B5DPQ7</accession>
<dbReference type="KEGG" id="snq:CP978_27275"/>